<protein>
    <recommendedName>
        <fullName evidence="3">Metal-dependent hydrolase</fullName>
    </recommendedName>
</protein>
<evidence type="ECO:0008006" key="3">
    <source>
        <dbReference type="Google" id="ProtNLM"/>
    </source>
</evidence>
<dbReference type="PANTHER" id="PTHR39456:SF1">
    <property type="entry name" value="METAL-DEPENDENT HYDROLASE"/>
    <property type="match status" value="1"/>
</dbReference>
<dbReference type="EMBL" id="QAON01000010">
    <property type="protein sequence ID" value="PTQ88921.1"/>
    <property type="molecule type" value="Genomic_DNA"/>
</dbReference>
<keyword evidence="2" id="KW-1185">Reference proteome</keyword>
<name>A0A2T5IY59_9GAMM</name>
<evidence type="ECO:0000313" key="2">
    <source>
        <dbReference type="Proteomes" id="UP000244223"/>
    </source>
</evidence>
<dbReference type="PANTHER" id="PTHR39456">
    <property type="entry name" value="METAL-DEPENDENT HYDROLASE"/>
    <property type="match status" value="1"/>
</dbReference>
<dbReference type="AlphaFoldDB" id="A0A2T5IY59"/>
<dbReference type="Proteomes" id="UP000244223">
    <property type="component" value="Unassembled WGS sequence"/>
</dbReference>
<dbReference type="InterPro" id="IPR016516">
    <property type="entry name" value="UCP07580"/>
</dbReference>
<accession>A0A2T5IY59</accession>
<gene>
    <name evidence="1" type="ORF">C8N29_11070</name>
</gene>
<dbReference type="OrthoDB" id="485478at2"/>
<comment type="caution">
    <text evidence="1">The sequence shown here is derived from an EMBL/GenBank/DDBJ whole genome shotgun (WGS) entry which is preliminary data.</text>
</comment>
<sequence>MTSITVRRSQFTAQNSQARHYVTGRSPLMAHLLTALSVTFPAGEQFFVHSVRNVRAQVSDDTLQKQISAFIGQEAMHSQAHAQFNAVLDAPDYLLNQFNVQMSEGMTVLKTRSLRRQLAATVAYEHFTALIAAYLLKHPQLWQGLDNNLQHLWLWHAVEELEHKSVAFDVYQHVFGVDKQGSLAQRRRSMRTVSMGFVLGLSTMTSQLLWQDRQQSLKSVKQWLLLLQDGAALALMVARLLPEYLAFYKPNFHPNQRNHQALLAEWKGKLGLV</sequence>
<dbReference type="Pfam" id="PF10118">
    <property type="entry name" value="Metal_hydrol"/>
    <property type="match status" value="1"/>
</dbReference>
<proteinExistence type="predicted"/>
<evidence type="ECO:0000313" key="1">
    <source>
        <dbReference type="EMBL" id="PTQ88921.1"/>
    </source>
</evidence>
<organism evidence="1 2">
    <name type="scientific">Agitococcus lubricus</name>
    <dbReference type="NCBI Taxonomy" id="1077255"/>
    <lineage>
        <taxon>Bacteria</taxon>
        <taxon>Pseudomonadati</taxon>
        <taxon>Pseudomonadota</taxon>
        <taxon>Gammaproteobacteria</taxon>
        <taxon>Moraxellales</taxon>
        <taxon>Moraxellaceae</taxon>
        <taxon>Agitococcus</taxon>
    </lineage>
</organism>
<dbReference type="PIRSF" id="PIRSF007580">
    <property type="entry name" value="UCP07580"/>
    <property type="match status" value="1"/>
</dbReference>
<dbReference type="RefSeq" id="WP_107866081.1">
    <property type="nucleotide sequence ID" value="NZ_QAON01000010.1"/>
</dbReference>
<reference evidence="1 2" key="1">
    <citation type="submission" date="2018-04" db="EMBL/GenBank/DDBJ databases">
        <title>Genomic Encyclopedia of Archaeal and Bacterial Type Strains, Phase II (KMG-II): from individual species to whole genera.</title>
        <authorList>
            <person name="Goeker M."/>
        </authorList>
    </citation>
    <scope>NUCLEOTIDE SEQUENCE [LARGE SCALE GENOMIC DNA]</scope>
    <source>
        <strain evidence="1 2">DSM 5822</strain>
    </source>
</reference>